<dbReference type="AlphaFoldDB" id="A0A9D3YZY3"/>
<sequence>MSVNEADEASLLCGLVLTSFCVTPNTIQIVQLTVTAAVAVDDCVPAEIVLDALGYVWFDSFVVNSAAVIVDADSALVSD</sequence>
<name>A0A9D3YZY3_DREPO</name>
<dbReference type="EMBL" id="JAIWYP010000014">
    <property type="protein sequence ID" value="KAH3708386.1"/>
    <property type="molecule type" value="Genomic_DNA"/>
</dbReference>
<reference evidence="1" key="2">
    <citation type="submission" date="2020-11" db="EMBL/GenBank/DDBJ databases">
        <authorList>
            <person name="McCartney M.A."/>
            <person name="Auch B."/>
            <person name="Kono T."/>
            <person name="Mallez S."/>
            <person name="Becker A."/>
            <person name="Gohl D.M."/>
            <person name="Silverstein K.A.T."/>
            <person name="Koren S."/>
            <person name="Bechman K.B."/>
            <person name="Herman A."/>
            <person name="Abrahante J.E."/>
            <person name="Garbe J."/>
        </authorList>
    </citation>
    <scope>NUCLEOTIDE SEQUENCE</scope>
    <source>
        <strain evidence="1">Duluth1</strain>
        <tissue evidence="1">Whole animal</tissue>
    </source>
</reference>
<organism evidence="1 2">
    <name type="scientific">Dreissena polymorpha</name>
    <name type="common">Zebra mussel</name>
    <name type="synonym">Mytilus polymorpha</name>
    <dbReference type="NCBI Taxonomy" id="45954"/>
    <lineage>
        <taxon>Eukaryota</taxon>
        <taxon>Metazoa</taxon>
        <taxon>Spiralia</taxon>
        <taxon>Lophotrochozoa</taxon>
        <taxon>Mollusca</taxon>
        <taxon>Bivalvia</taxon>
        <taxon>Autobranchia</taxon>
        <taxon>Heteroconchia</taxon>
        <taxon>Euheterodonta</taxon>
        <taxon>Imparidentia</taxon>
        <taxon>Neoheterodontei</taxon>
        <taxon>Myida</taxon>
        <taxon>Dreissenoidea</taxon>
        <taxon>Dreissenidae</taxon>
        <taxon>Dreissena</taxon>
    </lineage>
</organism>
<keyword evidence="2" id="KW-1185">Reference proteome</keyword>
<dbReference type="Proteomes" id="UP000828390">
    <property type="component" value="Unassembled WGS sequence"/>
</dbReference>
<comment type="caution">
    <text evidence="1">The sequence shown here is derived from an EMBL/GenBank/DDBJ whole genome shotgun (WGS) entry which is preliminary data.</text>
</comment>
<reference evidence="1" key="1">
    <citation type="journal article" date="2019" name="bioRxiv">
        <title>The Genome of the Zebra Mussel, Dreissena polymorpha: A Resource for Invasive Species Research.</title>
        <authorList>
            <person name="McCartney M.A."/>
            <person name="Auch B."/>
            <person name="Kono T."/>
            <person name="Mallez S."/>
            <person name="Zhang Y."/>
            <person name="Obille A."/>
            <person name="Becker A."/>
            <person name="Abrahante J.E."/>
            <person name="Garbe J."/>
            <person name="Badalamenti J.P."/>
            <person name="Herman A."/>
            <person name="Mangelson H."/>
            <person name="Liachko I."/>
            <person name="Sullivan S."/>
            <person name="Sone E.D."/>
            <person name="Koren S."/>
            <person name="Silverstein K.A.T."/>
            <person name="Beckman K.B."/>
            <person name="Gohl D.M."/>
        </authorList>
    </citation>
    <scope>NUCLEOTIDE SEQUENCE</scope>
    <source>
        <strain evidence="1">Duluth1</strain>
        <tissue evidence="1">Whole animal</tissue>
    </source>
</reference>
<gene>
    <name evidence="1" type="ORF">DPMN_067835</name>
</gene>
<evidence type="ECO:0000313" key="2">
    <source>
        <dbReference type="Proteomes" id="UP000828390"/>
    </source>
</evidence>
<evidence type="ECO:0000313" key="1">
    <source>
        <dbReference type="EMBL" id="KAH3708386.1"/>
    </source>
</evidence>
<protein>
    <submittedName>
        <fullName evidence="1">Uncharacterized protein</fullName>
    </submittedName>
</protein>
<proteinExistence type="predicted"/>
<accession>A0A9D3YZY3</accession>